<evidence type="ECO:0000256" key="2">
    <source>
        <dbReference type="ARBA" id="ARBA00023134"/>
    </source>
</evidence>
<dbReference type="GO" id="GO:0016787">
    <property type="term" value="F:hydrolase activity"/>
    <property type="evidence" value="ECO:0007669"/>
    <property type="project" value="UniProtKB-KW"/>
</dbReference>
<feature type="domain" description="Dynamin-type G" evidence="5">
    <location>
        <begin position="41"/>
        <end position="333"/>
    </location>
</feature>
<dbReference type="InterPro" id="IPR030381">
    <property type="entry name" value="G_DYNAMIN_dom"/>
</dbReference>
<evidence type="ECO:0000313" key="6">
    <source>
        <dbReference type="EMBL" id="KAL2845257.1"/>
    </source>
</evidence>
<protein>
    <submittedName>
        <fullName evidence="6">P-loop containing nucleoside triphosphate hydrolase protein</fullName>
    </submittedName>
</protein>
<evidence type="ECO:0000259" key="5">
    <source>
        <dbReference type="PROSITE" id="PS51718"/>
    </source>
</evidence>
<evidence type="ECO:0000256" key="3">
    <source>
        <dbReference type="SAM" id="MobiDB-lite"/>
    </source>
</evidence>
<dbReference type="InterPro" id="IPR045063">
    <property type="entry name" value="Dynamin_N"/>
</dbReference>
<comment type="caution">
    <text evidence="6">The sequence shown here is derived from an EMBL/GenBank/DDBJ whole genome shotgun (WGS) entry which is preliminary data.</text>
</comment>
<feature type="domain" description="GED" evidence="4">
    <location>
        <begin position="763"/>
        <end position="855"/>
    </location>
</feature>
<keyword evidence="2" id="KW-0342">GTP-binding</keyword>
<feature type="compositionally biased region" description="Polar residues" evidence="3">
    <location>
        <begin position="483"/>
        <end position="493"/>
    </location>
</feature>
<dbReference type="InterPro" id="IPR020850">
    <property type="entry name" value="GED_dom"/>
</dbReference>
<dbReference type="PRINTS" id="PR00195">
    <property type="entry name" value="DYNAMIN"/>
</dbReference>
<gene>
    <name evidence="6" type="ORF">BJY01DRAFT_247733</name>
</gene>
<dbReference type="Pfam" id="PF00350">
    <property type="entry name" value="Dynamin_N"/>
    <property type="match status" value="1"/>
</dbReference>
<evidence type="ECO:0000256" key="1">
    <source>
        <dbReference type="ARBA" id="ARBA00022741"/>
    </source>
</evidence>
<accession>A0ABR4JYW0</accession>
<name>A0ABR4JYW0_9EURO</name>
<dbReference type="SUPFAM" id="SSF52540">
    <property type="entry name" value="P-loop containing nucleoside triphosphate hydrolases"/>
    <property type="match status" value="1"/>
</dbReference>
<dbReference type="PROSITE" id="PS51718">
    <property type="entry name" value="G_DYNAMIN_2"/>
    <property type="match status" value="1"/>
</dbReference>
<keyword evidence="6" id="KW-0378">Hydrolase</keyword>
<dbReference type="PANTHER" id="PTHR11566">
    <property type="entry name" value="DYNAMIN"/>
    <property type="match status" value="1"/>
</dbReference>
<dbReference type="InterPro" id="IPR027417">
    <property type="entry name" value="P-loop_NTPase"/>
</dbReference>
<keyword evidence="7" id="KW-1185">Reference proteome</keyword>
<feature type="region of interest" description="Disordered" evidence="3">
    <location>
        <begin position="442"/>
        <end position="502"/>
    </location>
</feature>
<reference evidence="6 7" key="1">
    <citation type="submission" date="2024-07" db="EMBL/GenBank/DDBJ databases">
        <title>Section-level genome sequencing and comparative genomics of Aspergillus sections Usti and Cavernicolus.</title>
        <authorList>
            <consortium name="Lawrence Berkeley National Laboratory"/>
            <person name="Nybo J.L."/>
            <person name="Vesth T.C."/>
            <person name="Theobald S."/>
            <person name="Frisvad J.C."/>
            <person name="Larsen T.O."/>
            <person name="Kjaerboelling I."/>
            <person name="Rothschild-Mancinelli K."/>
            <person name="Lyhne E.K."/>
            <person name="Kogle M.E."/>
            <person name="Barry K."/>
            <person name="Clum A."/>
            <person name="Na H."/>
            <person name="Ledsgaard L."/>
            <person name="Lin J."/>
            <person name="Lipzen A."/>
            <person name="Kuo A."/>
            <person name="Riley R."/>
            <person name="Mondo S."/>
            <person name="Labutti K."/>
            <person name="Haridas S."/>
            <person name="Pangalinan J."/>
            <person name="Salamov A.A."/>
            <person name="Simmons B.A."/>
            <person name="Magnuson J.K."/>
            <person name="Chen J."/>
            <person name="Drula E."/>
            <person name="Henrissat B."/>
            <person name="Wiebenga A."/>
            <person name="Lubbers R.J."/>
            <person name="Gomes A.C."/>
            <person name="Makela M.R."/>
            <person name="Stajich J."/>
            <person name="Grigoriev I.V."/>
            <person name="Mortensen U.H."/>
            <person name="De Vries R.P."/>
            <person name="Baker S.E."/>
            <person name="Andersen M.R."/>
        </authorList>
    </citation>
    <scope>NUCLEOTIDE SEQUENCE [LARGE SCALE GENOMIC DNA]</scope>
    <source>
        <strain evidence="6 7">CBS 123904</strain>
    </source>
</reference>
<dbReference type="Gene3D" id="3.40.50.300">
    <property type="entry name" value="P-loop containing nucleotide triphosphate hydrolases"/>
    <property type="match status" value="1"/>
</dbReference>
<dbReference type="SMART" id="SM00053">
    <property type="entry name" value="DYNc"/>
    <property type="match status" value="1"/>
</dbReference>
<dbReference type="Pfam" id="PF01031">
    <property type="entry name" value="Dynamin_M"/>
    <property type="match status" value="1"/>
</dbReference>
<organism evidence="6 7">
    <name type="scientific">Aspergillus pseudoustus</name>
    <dbReference type="NCBI Taxonomy" id="1810923"/>
    <lineage>
        <taxon>Eukaryota</taxon>
        <taxon>Fungi</taxon>
        <taxon>Dikarya</taxon>
        <taxon>Ascomycota</taxon>
        <taxon>Pezizomycotina</taxon>
        <taxon>Eurotiomycetes</taxon>
        <taxon>Eurotiomycetidae</taxon>
        <taxon>Eurotiales</taxon>
        <taxon>Aspergillaceae</taxon>
        <taxon>Aspergillus</taxon>
        <taxon>Aspergillus subgen. Nidulantes</taxon>
    </lineage>
</organism>
<evidence type="ECO:0000313" key="7">
    <source>
        <dbReference type="Proteomes" id="UP001610446"/>
    </source>
</evidence>
<dbReference type="CDD" id="cd08771">
    <property type="entry name" value="DLP_1"/>
    <property type="match status" value="1"/>
</dbReference>
<dbReference type="Proteomes" id="UP001610446">
    <property type="component" value="Unassembled WGS sequence"/>
</dbReference>
<keyword evidence="1" id="KW-0547">Nucleotide-binding</keyword>
<sequence>MREDINSSPAALKDLYGGQDGIQQLFNAIDDLRTLQLGTEELPIPQLVVVGEQSSGKSSVLESIARIRLPVGTGICTRFPIEVVLRRSEKRRLSMRILPGPASKNDQQAVAAMKAFHVAKDDSDANIDIIADIEKAAGIIGVPIYKEAQGNRGLRYSDDVLRITHQGPDLSDLTLIDLPGLFNRVTGEQSEADKIKVQDMVKRYVEDRKSIVLLVCKGNNDYSVNSAANIIDATAESRTLGILTHLDNIPNMEQAFKLHRRELEKKFELGWHFLVNTPNEDPNKRLSFETRDALERQIFETKIVGLPSKVWGVVQLRKILGKLLLKLILDSLPTMIDGIKKVVKRRKAELKGLPTARTTEYQQRVYLLEHATAFVGLAKAATCSHYSDYADFFGDYDRAGLRGIDGPDPKAVRKRKLQSTIRGLNRVFSTVIQQHGRSTIIDNQPCTYQDPDPSERHSALEEFEAPEQGHQNPAESEIDVSDDTGNADANNEYNVDESDRPSFSIESEGVADLLSTDEFASFVPTHMRRKYFKISKPDPINIRDYETELQRRQQEWLGKEPRSEISIEFYVAVFRKLTSNWDDITQTHLAMVWQATEEFIDEALNYNMPKQLQHSVKSFIIYPRLEMLWQTAETRLKELVRCHRKEIHAFLDTGPDFFPESPFREDATSADNLLGWAQTLAENLRSVDDIRVHNFFDLLSSGNSSGLNVDYKSLFGENFASKILEQLLKTSVPQPVLDTLSLAWRGSKSNADSRDTSPELEAVRRIIYHGERYYKMTVPSFVSYINALIVEGIILKGLRDSIFTFGIVTEIDTHTLQLVAGETQDLSERRSTLSAQVSKLQEVSRVLQAFRSYRA</sequence>
<dbReference type="PANTHER" id="PTHR11566:SF21">
    <property type="entry name" value="DYNAMIN RELATED PROTEIN 1, ISOFORM A"/>
    <property type="match status" value="1"/>
</dbReference>
<dbReference type="PROSITE" id="PS51388">
    <property type="entry name" value="GED"/>
    <property type="match status" value="1"/>
</dbReference>
<dbReference type="InterPro" id="IPR022812">
    <property type="entry name" value="Dynamin"/>
</dbReference>
<dbReference type="InterPro" id="IPR000375">
    <property type="entry name" value="Dynamin_stalk"/>
</dbReference>
<evidence type="ECO:0000259" key="4">
    <source>
        <dbReference type="PROSITE" id="PS51388"/>
    </source>
</evidence>
<dbReference type="InterPro" id="IPR001401">
    <property type="entry name" value="Dynamin_GTPase"/>
</dbReference>
<proteinExistence type="predicted"/>
<dbReference type="EMBL" id="JBFXLU010000073">
    <property type="protein sequence ID" value="KAL2845257.1"/>
    <property type="molecule type" value="Genomic_DNA"/>
</dbReference>